<protein>
    <submittedName>
        <fullName evidence="1">Uncharacterized protein</fullName>
    </submittedName>
</protein>
<organism evidence="1">
    <name type="scientific">marine sediment metagenome</name>
    <dbReference type="NCBI Taxonomy" id="412755"/>
    <lineage>
        <taxon>unclassified sequences</taxon>
        <taxon>metagenomes</taxon>
        <taxon>ecological metagenomes</taxon>
    </lineage>
</organism>
<gene>
    <name evidence="1" type="ORF">LCGC14_2909690</name>
</gene>
<dbReference type="EMBL" id="LAZR01057542">
    <property type="protein sequence ID" value="KKK71858.1"/>
    <property type="molecule type" value="Genomic_DNA"/>
</dbReference>
<accession>A0A0F8XSF5</accession>
<proteinExistence type="predicted"/>
<name>A0A0F8XSF5_9ZZZZ</name>
<evidence type="ECO:0000313" key="1">
    <source>
        <dbReference type="EMBL" id="KKK71858.1"/>
    </source>
</evidence>
<dbReference type="AlphaFoldDB" id="A0A0F8XSF5"/>
<feature type="non-terminal residue" evidence="1">
    <location>
        <position position="28"/>
    </location>
</feature>
<reference evidence="1" key="1">
    <citation type="journal article" date="2015" name="Nature">
        <title>Complex archaea that bridge the gap between prokaryotes and eukaryotes.</title>
        <authorList>
            <person name="Spang A."/>
            <person name="Saw J.H."/>
            <person name="Jorgensen S.L."/>
            <person name="Zaremba-Niedzwiedzka K."/>
            <person name="Martijn J."/>
            <person name="Lind A.E."/>
            <person name="van Eijk R."/>
            <person name="Schleper C."/>
            <person name="Guy L."/>
            <person name="Ettema T.J."/>
        </authorList>
    </citation>
    <scope>NUCLEOTIDE SEQUENCE</scope>
</reference>
<comment type="caution">
    <text evidence="1">The sequence shown here is derived from an EMBL/GenBank/DDBJ whole genome shotgun (WGS) entry which is preliminary data.</text>
</comment>
<sequence length="28" mass="3191">MLGLGPGPTRDGLRLADDLNCNLWSWRY</sequence>